<keyword evidence="8" id="KW-1185">Reference proteome</keyword>
<organism evidence="7 8">
    <name type="scientific">Wickerhamiella sorbophila</name>
    <dbReference type="NCBI Taxonomy" id="45607"/>
    <lineage>
        <taxon>Eukaryota</taxon>
        <taxon>Fungi</taxon>
        <taxon>Dikarya</taxon>
        <taxon>Ascomycota</taxon>
        <taxon>Saccharomycotina</taxon>
        <taxon>Dipodascomycetes</taxon>
        <taxon>Dipodascales</taxon>
        <taxon>Trichomonascaceae</taxon>
        <taxon>Wickerhamiella</taxon>
    </lineage>
</organism>
<evidence type="ECO:0000256" key="5">
    <source>
        <dbReference type="ARBA" id="ARBA00022835"/>
    </source>
</evidence>
<keyword evidence="4" id="KW-0963">Cytoplasm</keyword>
<dbReference type="PANTHER" id="PTHR11097:SF8">
    <property type="entry name" value="EXOSOME COMPLEX COMPONENT RRP42"/>
    <property type="match status" value="1"/>
</dbReference>
<evidence type="ECO:0000313" key="7">
    <source>
        <dbReference type="EMBL" id="PRT54952.1"/>
    </source>
</evidence>
<dbReference type="PANTHER" id="PTHR11097">
    <property type="entry name" value="EXOSOME COMPLEX EXONUCLEASE RIBOSOMAL RNA PROCESSING PROTEIN"/>
    <property type="match status" value="1"/>
</dbReference>
<evidence type="ECO:0000256" key="2">
    <source>
        <dbReference type="ARBA" id="ARBA00004604"/>
    </source>
</evidence>
<evidence type="ECO:0000256" key="3">
    <source>
        <dbReference type="ARBA" id="ARBA00006678"/>
    </source>
</evidence>
<comment type="subcellular location">
    <subcellularLocation>
        <location evidence="1">Cytoplasm</location>
    </subcellularLocation>
    <subcellularLocation>
        <location evidence="2">Nucleus</location>
        <location evidence="2">Nucleolus</location>
    </subcellularLocation>
</comment>
<sequence>MKFSVSELSYLRSSLISSPPLRPDCRKPGQFRPVESEVDWLPFTNGSARVRAADGSECIVGIKTKVVARSEGSLIEPSVDITGYKDNDPLPNSLAEALRHTLNACPELTAQLILTEKYAFRLYVDCVVLSFTSHPLSLLSLAVFRALKSTRLPQLISSRDDTLVDEIPQFNDDWDAAQPICTKWSPPLVLLLAIVGDNVLLDPTDAELEVAETALCITWKNNAIAAPIKNVDIGSGKNVGGYNPKVLLDAYDLVQSCAAQVVSMIVS</sequence>
<name>A0A2T0FIW9_9ASCO</name>
<proteinExistence type="inferred from homology"/>
<dbReference type="GO" id="GO:0016075">
    <property type="term" value="P:rRNA catabolic process"/>
    <property type="evidence" value="ECO:0007669"/>
    <property type="project" value="TreeGrafter"/>
</dbReference>
<evidence type="ECO:0000313" key="8">
    <source>
        <dbReference type="Proteomes" id="UP000238350"/>
    </source>
</evidence>
<dbReference type="GO" id="GO:0000467">
    <property type="term" value="P:exonucleolytic trimming to generate mature 3'-end of 5.8S rRNA from tricistronic rRNA transcript (SSU-rRNA, 5.8S rRNA, LSU-rRNA)"/>
    <property type="evidence" value="ECO:0007669"/>
    <property type="project" value="TreeGrafter"/>
</dbReference>
<reference evidence="7 8" key="1">
    <citation type="submission" date="2017-04" db="EMBL/GenBank/DDBJ databases">
        <title>Genome sequencing of [Candida] sorbophila.</title>
        <authorList>
            <person name="Ahn J.O."/>
        </authorList>
    </citation>
    <scope>NUCLEOTIDE SEQUENCE [LARGE SCALE GENOMIC DNA]</scope>
    <source>
        <strain evidence="7 8">DS02</strain>
    </source>
</reference>
<dbReference type="GO" id="GO:0000177">
    <property type="term" value="C:cytoplasmic exosome (RNase complex)"/>
    <property type="evidence" value="ECO:0007669"/>
    <property type="project" value="UniProtKB-ARBA"/>
</dbReference>
<comment type="caution">
    <text evidence="7">The sequence shown here is derived from an EMBL/GenBank/DDBJ whole genome shotgun (WGS) entry which is preliminary data.</text>
</comment>
<evidence type="ECO:0000256" key="6">
    <source>
        <dbReference type="ARBA" id="ARBA00042523"/>
    </source>
</evidence>
<dbReference type="AlphaFoldDB" id="A0A2T0FIW9"/>
<dbReference type="GO" id="GO:0071038">
    <property type="term" value="P:TRAMP-dependent tRNA surveillance pathway"/>
    <property type="evidence" value="ECO:0007669"/>
    <property type="project" value="TreeGrafter"/>
</dbReference>
<dbReference type="GO" id="GO:0034476">
    <property type="term" value="P:U5 snRNA 3'-end processing"/>
    <property type="evidence" value="ECO:0007669"/>
    <property type="project" value="TreeGrafter"/>
</dbReference>
<dbReference type="GeneID" id="36516320"/>
<keyword evidence="5" id="KW-0271">Exosome</keyword>
<evidence type="ECO:0000256" key="4">
    <source>
        <dbReference type="ARBA" id="ARBA00022490"/>
    </source>
</evidence>
<protein>
    <recommendedName>
        <fullName evidence="6">Ribosomal RNA-processing protein 42</fullName>
    </recommendedName>
</protein>
<dbReference type="InterPro" id="IPR027408">
    <property type="entry name" value="PNPase/RNase_PH_dom_sf"/>
</dbReference>
<dbReference type="GO" id="GO:0005730">
    <property type="term" value="C:nucleolus"/>
    <property type="evidence" value="ECO:0007669"/>
    <property type="project" value="UniProtKB-SubCell"/>
</dbReference>
<dbReference type="STRING" id="45607.A0A2T0FIW9"/>
<dbReference type="InterPro" id="IPR020568">
    <property type="entry name" value="Ribosomal_Su5_D2-typ_SF"/>
</dbReference>
<dbReference type="GO" id="GO:0034475">
    <property type="term" value="P:U4 snRNA 3'-end processing"/>
    <property type="evidence" value="ECO:0007669"/>
    <property type="project" value="TreeGrafter"/>
</dbReference>
<accession>A0A2T0FIW9</accession>
<dbReference type="Proteomes" id="UP000238350">
    <property type="component" value="Unassembled WGS sequence"/>
</dbReference>
<dbReference type="GO" id="GO:0071035">
    <property type="term" value="P:nuclear polyadenylation-dependent rRNA catabolic process"/>
    <property type="evidence" value="ECO:0007669"/>
    <property type="project" value="TreeGrafter"/>
</dbReference>
<dbReference type="GO" id="GO:0035925">
    <property type="term" value="F:mRNA 3'-UTR AU-rich region binding"/>
    <property type="evidence" value="ECO:0007669"/>
    <property type="project" value="TreeGrafter"/>
</dbReference>
<dbReference type="OrthoDB" id="272245at2759"/>
<comment type="similarity">
    <text evidence="3">Belongs to the RNase PH family.</text>
</comment>
<dbReference type="EMBL" id="NDIQ01000021">
    <property type="protein sequence ID" value="PRT54952.1"/>
    <property type="molecule type" value="Genomic_DNA"/>
</dbReference>
<dbReference type="GO" id="GO:0071028">
    <property type="term" value="P:nuclear mRNA surveillance"/>
    <property type="evidence" value="ECO:0007669"/>
    <property type="project" value="TreeGrafter"/>
</dbReference>
<dbReference type="InterPro" id="IPR050590">
    <property type="entry name" value="Exosome_comp_Rrp42_subfam"/>
</dbReference>
<dbReference type="Gene3D" id="3.30.230.70">
    <property type="entry name" value="GHMP Kinase, N-terminal domain"/>
    <property type="match status" value="1"/>
</dbReference>
<evidence type="ECO:0000256" key="1">
    <source>
        <dbReference type="ARBA" id="ARBA00004496"/>
    </source>
</evidence>
<dbReference type="GO" id="GO:0000176">
    <property type="term" value="C:nuclear exosome (RNase complex)"/>
    <property type="evidence" value="ECO:0007669"/>
    <property type="project" value="TreeGrafter"/>
</dbReference>
<dbReference type="RefSeq" id="XP_024664897.1">
    <property type="nucleotide sequence ID" value="XM_024809129.1"/>
</dbReference>
<dbReference type="SUPFAM" id="SSF54211">
    <property type="entry name" value="Ribosomal protein S5 domain 2-like"/>
    <property type="match status" value="1"/>
</dbReference>
<gene>
    <name evidence="7" type="ORF">B9G98_02572</name>
</gene>
<dbReference type="GO" id="GO:0034473">
    <property type="term" value="P:U1 snRNA 3'-end processing"/>
    <property type="evidence" value="ECO:0007669"/>
    <property type="project" value="TreeGrafter"/>
</dbReference>